<keyword evidence="3" id="KW-1185">Reference proteome</keyword>
<proteinExistence type="predicted"/>
<evidence type="ECO:0000313" key="2">
    <source>
        <dbReference type="EMBL" id="UYV60490.1"/>
    </source>
</evidence>
<reference evidence="2 3" key="1">
    <citation type="submission" date="2022-01" db="EMBL/GenBank/DDBJ databases">
        <title>A chromosomal length assembly of Cordylochernes scorpioides.</title>
        <authorList>
            <person name="Zeh D."/>
            <person name="Zeh J."/>
        </authorList>
    </citation>
    <scope>NUCLEOTIDE SEQUENCE [LARGE SCALE GENOMIC DNA]</scope>
    <source>
        <strain evidence="2">IN4F17</strain>
        <tissue evidence="2">Whole Body</tissue>
    </source>
</reference>
<feature type="region of interest" description="Disordered" evidence="1">
    <location>
        <begin position="1"/>
        <end position="24"/>
    </location>
</feature>
<evidence type="ECO:0000313" key="3">
    <source>
        <dbReference type="Proteomes" id="UP001235939"/>
    </source>
</evidence>
<evidence type="ECO:0000256" key="1">
    <source>
        <dbReference type="SAM" id="MobiDB-lite"/>
    </source>
</evidence>
<dbReference type="EMBL" id="CP092863">
    <property type="protein sequence ID" value="UYV60490.1"/>
    <property type="molecule type" value="Genomic_DNA"/>
</dbReference>
<name>A0ABY6JWC7_9ARAC</name>
<dbReference type="Proteomes" id="UP001235939">
    <property type="component" value="Chromosome 01"/>
</dbReference>
<organism evidence="2 3">
    <name type="scientific">Cordylochernes scorpioides</name>
    <dbReference type="NCBI Taxonomy" id="51811"/>
    <lineage>
        <taxon>Eukaryota</taxon>
        <taxon>Metazoa</taxon>
        <taxon>Ecdysozoa</taxon>
        <taxon>Arthropoda</taxon>
        <taxon>Chelicerata</taxon>
        <taxon>Arachnida</taxon>
        <taxon>Pseudoscorpiones</taxon>
        <taxon>Cheliferoidea</taxon>
        <taxon>Chernetidae</taxon>
        <taxon>Cordylochernes</taxon>
    </lineage>
</organism>
<protein>
    <submittedName>
        <fullName evidence="2">Uncharacterized protein</fullName>
    </submittedName>
</protein>
<accession>A0ABY6JWC7</accession>
<gene>
    <name evidence="2" type="ORF">LAZ67_1001310</name>
</gene>
<feature type="compositionally biased region" description="Basic and acidic residues" evidence="1">
    <location>
        <begin position="1"/>
        <end position="20"/>
    </location>
</feature>
<sequence>MERRCEPLGSDPAEKIDSGDTFHPGTYRSYTRLAASLLTLYRMRWKLVTFKITLTRTRKSVALQFTWSYHW</sequence>